<sequence>MFLVFLGAKCMTLRKILSISTISAVLLLGPAFANAQGVADQLTDRLTSGTNLAASGFLIATGSYLIVIYILSKVLKRFV</sequence>
<protein>
    <submittedName>
        <fullName evidence="2">Uncharacterized protein</fullName>
    </submittedName>
</protein>
<dbReference type="EMBL" id="UINC01012975">
    <property type="protein sequence ID" value="SVA56338.1"/>
    <property type="molecule type" value="Genomic_DNA"/>
</dbReference>
<dbReference type="AlphaFoldDB" id="A0A381WVR6"/>
<evidence type="ECO:0000313" key="2">
    <source>
        <dbReference type="EMBL" id="SVA56338.1"/>
    </source>
</evidence>
<proteinExistence type="predicted"/>
<reference evidence="2" key="1">
    <citation type="submission" date="2018-05" db="EMBL/GenBank/DDBJ databases">
        <authorList>
            <person name="Lanie J.A."/>
            <person name="Ng W.-L."/>
            <person name="Kazmierczak K.M."/>
            <person name="Andrzejewski T.M."/>
            <person name="Davidsen T.M."/>
            <person name="Wayne K.J."/>
            <person name="Tettelin H."/>
            <person name="Glass J.I."/>
            <person name="Rusch D."/>
            <person name="Podicherti R."/>
            <person name="Tsui H.-C.T."/>
            <person name="Winkler M.E."/>
        </authorList>
    </citation>
    <scope>NUCLEOTIDE SEQUENCE</scope>
</reference>
<organism evidence="2">
    <name type="scientific">marine metagenome</name>
    <dbReference type="NCBI Taxonomy" id="408172"/>
    <lineage>
        <taxon>unclassified sequences</taxon>
        <taxon>metagenomes</taxon>
        <taxon>ecological metagenomes</taxon>
    </lineage>
</organism>
<keyword evidence="1" id="KW-0472">Membrane</keyword>
<keyword evidence="1" id="KW-0812">Transmembrane</keyword>
<keyword evidence="1" id="KW-1133">Transmembrane helix</keyword>
<evidence type="ECO:0000256" key="1">
    <source>
        <dbReference type="SAM" id="Phobius"/>
    </source>
</evidence>
<feature type="transmembrane region" description="Helical" evidence="1">
    <location>
        <begin position="51"/>
        <end position="71"/>
    </location>
</feature>
<gene>
    <name evidence="2" type="ORF">METZ01_LOCUS109192</name>
</gene>
<name>A0A381WVR6_9ZZZZ</name>
<accession>A0A381WVR6</accession>